<dbReference type="Proteomes" id="UP000297318">
    <property type="component" value="Unassembled WGS sequence"/>
</dbReference>
<comment type="caution">
    <text evidence="2">The sequence shown here is derived from an EMBL/GenBank/DDBJ whole genome shotgun (WGS) entry which is preliminary data.</text>
</comment>
<keyword evidence="3" id="KW-1185">Reference proteome</keyword>
<sequence length="123" mass="12781">MNLPVPGAYPLPIGVGDAVSLTYDAWVAVLRAEPAIWGGDAAVAYATAREADLAAARRARDRVTEAVLALEVLQASRMTAFLAFQGTPPSSTGVPGAPPRPVSAPEPSPARPEPIRPVRRSTA</sequence>
<evidence type="ECO:0000313" key="3">
    <source>
        <dbReference type="Proteomes" id="UP000297318"/>
    </source>
</evidence>
<proteinExistence type="predicted"/>
<feature type="region of interest" description="Disordered" evidence="1">
    <location>
        <begin position="84"/>
        <end position="123"/>
    </location>
</feature>
<gene>
    <name evidence="2" type="ORF">SERN_2829</name>
</gene>
<dbReference type="AlphaFoldDB" id="A0A4Z1E1X6"/>
<evidence type="ECO:0000313" key="2">
    <source>
        <dbReference type="EMBL" id="TGO03817.1"/>
    </source>
</evidence>
<dbReference type="RefSeq" id="WP_135850846.1">
    <property type="nucleotide sequence ID" value="NZ_RHPJ01000005.1"/>
</dbReference>
<feature type="compositionally biased region" description="Pro residues" evidence="1">
    <location>
        <begin position="96"/>
        <end position="112"/>
    </location>
</feature>
<evidence type="ECO:0000256" key="1">
    <source>
        <dbReference type="SAM" id="MobiDB-lite"/>
    </source>
</evidence>
<protein>
    <submittedName>
        <fullName evidence="2">Uncharacterized protein</fullName>
    </submittedName>
</protein>
<organism evidence="2 3">
    <name type="scientific">Serinibacter arcticus</name>
    <dbReference type="NCBI Taxonomy" id="1655435"/>
    <lineage>
        <taxon>Bacteria</taxon>
        <taxon>Bacillati</taxon>
        <taxon>Actinomycetota</taxon>
        <taxon>Actinomycetes</taxon>
        <taxon>Micrococcales</taxon>
        <taxon>Beutenbergiaceae</taxon>
        <taxon>Serinibacter</taxon>
    </lineage>
</organism>
<name>A0A4Z1E1X6_9MICO</name>
<dbReference type="EMBL" id="RHPJ01000005">
    <property type="protein sequence ID" value="TGO03817.1"/>
    <property type="molecule type" value="Genomic_DNA"/>
</dbReference>
<accession>A0A4Z1E1X6</accession>
<reference evidence="2 3" key="1">
    <citation type="submission" date="2018-11" db="EMBL/GenBank/DDBJ databases">
        <title>Complete genome sequencing of the Actinobacteria Serinibacter sp. K3-2.</title>
        <authorList>
            <person name="Rakitin A.L."/>
            <person name="Beletsky A.V."/>
            <person name="Mardanov A.V."/>
            <person name="Ravin N.V."/>
            <person name="Gromova A.S."/>
            <person name="Filippova S.N."/>
            <person name="Gal'Chenko V.F."/>
        </authorList>
    </citation>
    <scope>NUCLEOTIDE SEQUENCE [LARGE SCALE GENOMIC DNA]</scope>
    <source>
        <strain evidence="2 3">K3-2</strain>
    </source>
</reference>